<comment type="caution">
    <text evidence="2">The sequence shown here is derived from an EMBL/GenBank/DDBJ whole genome shotgun (WGS) entry which is preliminary data.</text>
</comment>
<keyword evidence="1" id="KW-0812">Transmembrane</keyword>
<feature type="transmembrane region" description="Helical" evidence="1">
    <location>
        <begin position="39"/>
        <end position="63"/>
    </location>
</feature>
<dbReference type="EMBL" id="ATFF01000002">
    <property type="protein sequence ID" value="EPF32297.1"/>
    <property type="molecule type" value="Genomic_DNA"/>
</dbReference>
<accession>S3KJ88</accession>
<dbReference type="eggNOG" id="ENOG5032TWX">
    <property type="taxonomic scope" value="Bacteria"/>
</dbReference>
<evidence type="ECO:0000256" key="1">
    <source>
        <dbReference type="SAM" id="Phobius"/>
    </source>
</evidence>
<dbReference type="Proteomes" id="UP000014541">
    <property type="component" value="Unassembled WGS sequence"/>
</dbReference>
<evidence type="ECO:0000313" key="2">
    <source>
        <dbReference type="EMBL" id="EPF32297.1"/>
    </source>
</evidence>
<dbReference type="OrthoDB" id="359803at2"/>
<dbReference type="RefSeq" id="WP_016524594.1">
    <property type="nucleotide sequence ID" value="NZ_KE332518.1"/>
</dbReference>
<dbReference type="HOGENOM" id="CLU_1730617_0_0_12"/>
<dbReference type="AlphaFoldDB" id="S3KJ88"/>
<keyword evidence="1" id="KW-0472">Membrane</keyword>
<feature type="transmembrane region" description="Helical" evidence="1">
    <location>
        <begin position="12"/>
        <end position="33"/>
    </location>
</feature>
<evidence type="ECO:0000313" key="3">
    <source>
        <dbReference type="Proteomes" id="UP000014541"/>
    </source>
</evidence>
<reference evidence="2 3" key="1">
    <citation type="submission" date="2013-04" db="EMBL/GenBank/DDBJ databases">
        <title>The Genome Sequence of Treponema maltophilum ATCC 51939.</title>
        <authorList>
            <consortium name="The Broad Institute Genomics Platform"/>
            <person name="Earl A."/>
            <person name="Ward D."/>
            <person name="Feldgarden M."/>
            <person name="Gevers D."/>
            <person name="Leonetti C."/>
            <person name="Blanton J.M."/>
            <person name="Dewhirst F.E."/>
            <person name="Izard J."/>
            <person name="Walker B."/>
            <person name="Young S."/>
            <person name="Zeng Q."/>
            <person name="Gargeya S."/>
            <person name="Fitzgerald M."/>
            <person name="Haas B."/>
            <person name="Abouelleil A."/>
            <person name="Allen A.W."/>
            <person name="Alvarado L."/>
            <person name="Arachchi H.M."/>
            <person name="Berlin A.M."/>
            <person name="Chapman S.B."/>
            <person name="Gainer-Dewar J."/>
            <person name="Goldberg J."/>
            <person name="Griggs A."/>
            <person name="Gujja S."/>
            <person name="Hansen M."/>
            <person name="Howarth C."/>
            <person name="Imamovic A."/>
            <person name="Ireland A."/>
            <person name="Larimer J."/>
            <person name="McCowan C."/>
            <person name="Murphy C."/>
            <person name="Pearson M."/>
            <person name="Poon T.W."/>
            <person name="Priest M."/>
            <person name="Roberts A."/>
            <person name="Saif S."/>
            <person name="Shea T."/>
            <person name="Sisk P."/>
            <person name="Sykes S."/>
            <person name="Wortman J."/>
            <person name="Nusbaum C."/>
            <person name="Birren B."/>
        </authorList>
    </citation>
    <scope>NUCLEOTIDE SEQUENCE [LARGE SCALE GENOMIC DNA]</scope>
    <source>
        <strain evidence="2 3">ATCC 51939</strain>
    </source>
</reference>
<keyword evidence="1" id="KW-1133">Transmembrane helix</keyword>
<proteinExistence type="predicted"/>
<organism evidence="2 3">
    <name type="scientific">Treponema maltophilum ATCC 51939</name>
    <dbReference type="NCBI Taxonomy" id="1125699"/>
    <lineage>
        <taxon>Bacteria</taxon>
        <taxon>Pseudomonadati</taxon>
        <taxon>Spirochaetota</taxon>
        <taxon>Spirochaetia</taxon>
        <taxon>Spirochaetales</taxon>
        <taxon>Treponemataceae</taxon>
        <taxon>Treponema</taxon>
    </lineage>
</organism>
<dbReference type="PATRIC" id="fig|1125699.3.peg.296"/>
<name>S3KJ88_TREMA</name>
<sequence length="151" mass="16802">MKHVYKTRLYRILLNVVFGCAAAVFVTIIASIWLDSVMIRAAIFAAFFALYIWLVIIGNMIVIEVDDATLTVKKGKKTDSYPLETTAIRAKTVTSSGDTECTLYLTRQGEKEEDVNCELIGIGQFEELLQDLGIGGRDSVTKLNTEQSTRN</sequence>
<protein>
    <submittedName>
        <fullName evidence="2">Uncharacterized protein</fullName>
    </submittedName>
</protein>
<gene>
    <name evidence="2" type="ORF">HMPREF9194_00293</name>
</gene>
<dbReference type="STRING" id="1125699.HMPREF9194_00293"/>
<keyword evidence="3" id="KW-1185">Reference proteome</keyword>